<dbReference type="SUPFAM" id="SSF53335">
    <property type="entry name" value="S-adenosyl-L-methionine-dependent methyltransferases"/>
    <property type="match status" value="1"/>
</dbReference>
<keyword evidence="3" id="KW-1185">Reference proteome</keyword>
<dbReference type="Gene3D" id="3.40.50.150">
    <property type="entry name" value="Vaccinia Virus protein VP39"/>
    <property type="match status" value="1"/>
</dbReference>
<dbReference type="KEGG" id="aar:Acear_2125"/>
<keyword evidence="2" id="KW-0808">Transferase</keyword>
<dbReference type="eggNOG" id="COG2226">
    <property type="taxonomic scope" value="Bacteria"/>
</dbReference>
<name>D9QTB4_ACEAZ</name>
<dbReference type="Proteomes" id="UP000001661">
    <property type="component" value="Chromosome"/>
</dbReference>
<dbReference type="OrthoDB" id="9777497at2"/>
<dbReference type="RefSeq" id="WP_013279057.1">
    <property type="nucleotide sequence ID" value="NC_014378.1"/>
</dbReference>
<dbReference type="EMBL" id="CP002105">
    <property type="protein sequence ID" value="ADL13614.1"/>
    <property type="molecule type" value="Genomic_DNA"/>
</dbReference>
<dbReference type="InterPro" id="IPR013216">
    <property type="entry name" value="Methyltransf_11"/>
</dbReference>
<dbReference type="GO" id="GO:0008757">
    <property type="term" value="F:S-adenosylmethionine-dependent methyltransferase activity"/>
    <property type="evidence" value="ECO:0007669"/>
    <property type="project" value="InterPro"/>
</dbReference>
<dbReference type="AlphaFoldDB" id="D9QTB4"/>
<proteinExistence type="predicted"/>
<protein>
    <submittedName>
        <fullName evidence="2">Methyltransferase type 11</fullName>
    </submittedName>
</protein>
<evidence type="ECO:0000259" key="1">
    <source>
        <dbReference type="Pfam" id="PF08241"/>
    </source>
</evidence>
<gene>
    <name evidence="2" type="ordered locus">Acear_2125</name>
</gene>
<sequence>MSEDEIQVSKEHYFNSTYDSKRRFCSYWHQIDEVRKLNPSSILEVGIGNGLVSDHLKKHGYSITTVDIDSDLNPDVVASIQDLPFKNGKFEVVMAYEVLEHLPFEEFSVAMQELKRVAQNYILISLPDRNRAYRFQIQLPKIGDIKFLIPIPTFIKSEHKFDGEHYWEIGKKNYSLNKIISNIENINGLKLIKTYRVFEIRSHRFFIIKIVD</sequence>
<organism evidence="2 3">
    <name type="scientific">Acetohalobium arabaticum (strain ATCC 49924 / DSM 5501 / Z-7288)</name>
    <dbReference type="NCBI Taxonomy" id="574087"/>
    <lineage>
        <taxon>Bacteria</taxon>
        <taxon>Bacillati</taxon>
        <taxon>Bacillota</taxon>
        <taxon>Clostridia</taxon>
        <taxon>Halanaerobiales</taxon>
        <taxon>Halobacteroidaceae</taxon>
        <taxon>Acetohalobium</taxon>
    </lineage>
</organism>
<keyword evidence="2" id="KW-0489">Methyltransferase</keyword>
<dbReference type="STRING" id="574087.Acear_2125"/>
<dbReference type="InterPro" id="IPR029063">
    <property type="entry name" value="SAM-dependent_MTases_sf"/>
</dbReference>
<dbReference type="Pfam" id="PF08241">
    <property type="entry name" value="Methyltransf_11"/>
    <property type="match status" value="1"/>
</dbReference>
<reference evidence="2 3" key="1">
    <citation type="journal article" date="2010" name="Stand. Genomic Sci.">
        <title>Complete genome sequence of Acetohalobium arabaticum type strain (Z-7288).</title>
        <authorList>
            <person name="Sikorski J."/>
            <person name="Lapidus A."/>
            <person name="Chertkov O."/>
            <person name="Lucas S."/>
            <person name="Copeland A."/>
            <person name="Glavina Del Rio T."/>
            <person name="Nolan M."/>
            <person name="Tice H."/>
            <person name="Cheng J.F."/>
            <person name="Han C."/>
            <person name="Brambilla E."/>
            <person name="Pitluck S."/>
            <person name="Liolios K."/>
            <person name="Ivanova N."/>
            <person name="Mavromatis K."/>
            <person name="Mikhailova N."/>
            <person name="Pati A."/>
            <person name="Bruce D."/>
            <person name="Detter C."/>
            <person name="Tapia R."/>
            <person name="Goodwin L."/>
            <person name="Chen A."/>
            <person name="Palaniappan K."/>
            <person name="Land M."/>
            <person name="Hauser L."/>
            <person name="Chang Y.J."/>
            <person name="Jeffries C.D."/>
            <person name="Rohde M."/>
            <person name="Goker M."/>
            <person name="Spring S."/>
            <person name="Woyke T."/>
            <person name="Bristow J."/>
            <person name="Eisen J.A."/>
            <person name="Markowitz V."/>
            <person name="Hugenholtz P."/>
            <person name="Kyrpides N.C."/>
            <person name="Klenk H.P."/>
        </authorList>
    </citation>
    <scope>NUCLEOTIDE SEQUENCE [LARGE SCALE GENOMIC DNA]</scope>
    <source>
        <strain evidence="3">ATCC 49924 / DSM 5501 / Z-7288</strain>
    </source>
</reference>
<evidence type="ECO:0000313" key="3">
    <source>
        <dbReference type="Proteomes" id="UP000001661"/>
    </source>
</evidence>
<accession>D9QTB4</accession>
<dbReference type="GO" id="GO:0032259">
    <property type="term" value="P:methylation"/>
    <property type="evidence" value="ECO:0007669"/>
    <property type="project" value="UniProtKB-KW"/>
</dbReference>
<feature type="domain" description="Methyltransferase type 11" evidence="1">
    <location>
        <begin position="43"/>
        <end position="119"/>
    </location>
</feature>
<evidence type="ECO:0000313" key="2">
    <source>
        <dbReference type="EMBL" id="ADL13614.1"/>
    </source>
</evidence>
<dbReference type="HOGENOM" id="CLU_1331419_0_0_9"/>